<reference evidence="1 2" key="1">
    <citation type="submission" date="2019-02" db="EMBL/GenBank/DDBJ databases">
        <title>Draft genome sequence of Escherichia albertii strain Mex-12/320a, isolated from an infant with diarrhea, harboring virulence genes associated with diarrheagenic strains of enteropathogenic E. coli.</title>
        <authorList>
            <person name="Maldonado-Puga S."/>
            <person name="Meza-Segura M."/>
            <person name="Zaidi M.B."/>
            <person name="Estrada-Garcia T."/>
        </authorList>
    </citation>
    <scope>NUCLEOTIDE SEQUENCE [LARGE SCALE GENOMIC DNA]</scope>
    <source>
        <strain evidence="1 2">Mex-12/320a</strain>
    </source>
</reference>
<dbReference type="EMBL" id="SIZV01000029">
    <property type="protein sequence ID" value="TBR49328.1"/>
    <property type="molecule type" value="Genomic_DNA"/>
</dbReference>
<accession>A0A7Z8DXL4</accession>
<gene>
    <name evidence="1" type="ORF">EYS06_19325</name>
</gene>
<dbReference type="Proteomes" id="UP000292187">
    <property type="component" value="Unassembled WGS sequence"/>
</dbReference>
<evidence type="ECO:0000313" key="2">
    <source>
        <dbReference type="Proteomes" id="UP000292187"/>
    </source>
</evidence>
<evidence type="ECO:0000313" key="1">
    <source>
        <dbReference type="EMBL" id="TBR49328.1"/>
    </source>
</evidence>
<protein>
    <submittedName>
        <fullName evidence="1">Uncharacterized protein</fullName>
    </submittedName>
</protein>
<sequence>MAPLQRGDCPDNKAVVLLTASLIIASNDETTRGSDIIRITGSYPKRWELSRSRVSHCMA</sequence>
<dbReference type="AlphaFoldDB" id="A0A7Z8DXL4"/>
<proteinExistence type="predicted"/>
<name>A0A7Z8DXL4_ESCAL</name>
<organism evidence="1 2">
    <name type="scientific">Escherichia albertii</name>
    <dbReference type="NCBI Taxonomy" id="208962"/>
    <lineage>
        <taxon>Bacteria</taxon>
        <taxon>Pseudomonadati</taxon>
        <taxon>Pseudomonadota</taxon>
        <taxon>Gammaproteobacteria</taxon>
        <taxon>Enterobacterales</taxon>
        <taxon>Enterobacteriaceae</taxon>
        <taxon>Escherichia</taxon>
    </lineage>
</organism>
<comment type="caution">
    <text evidence="1">The sequence shown here is derived from an EMBL/GenBank/DDBJ whole genome shotgun (WGS) entry which is preliminary data.</text>
</comment>